<dbReference type="Pfam" id="PF05048">
    <property type="entry name" value="NosD"/>
    <property type="match status" value="1"/>
</dbReference>
<dbReference type="InterPro" id="IPR011050">
    <property type="entry name" value="Pectin_lyase_fold/virulence"/>
</dbReference>
<name>A0ABM8S6J8_9BACT</name>
<reference evidence="2 3" key="1">
    <citation type="submission" date="2021-02" db="EMBL/GenBank/DDBJ databases">
        <authorList>
            <person name="Han P."/>
        </authorList>
    </citation>
    <scope>NUCLEOTIDE SEQUENCE [LARGE SCALE GENOMIC DNA]</scope>
    <source>
        <strain evidence="2">Candidatus Nitrospira sp. ZN2</strain>
    </source>
</reference>
<sequence length="1105" mass="118570">MSGDYSRKRFNPEKHYQGVLRQQGRVDLDADWNEYVDLQDRRWRAETIDVVGRCGVPAETPEGFKIGVTGGELTVGQGRMYVDGYVAENHGTAPALDATIEEQYGTAALLVKDQPFGGPVTIPPQVRSLVYLDVWRREVTYLQAPDLIEPAVNVDTTTRDQTAWQVRILGGIPAEVNCETPLTDIPGWPAGNRPSSARLTTTTVAVTTEPDLCLVPPTGGYRGLENHLYRVEVHSATNTTAKVKWSRENAHVATTIVEILAGRTTVRVESLGRDNVLRFKTGDWVEFTSDTREFAGLPGEMRKVTVDDTNKTLTFTPALPIADFPQGVPDATKHLRVIRWDQSGIVRKPDGSQLVNLDLTTDGLIELSAANPSFVLEYGVQATLTVQTGGTAQSGDYWCFAARTADADIERLDLAPPLGLYHHYCHLAIIEADGQIHDCRTVFPPLTELTPGCCTVVVRPGEDIQAAIDSLPEEGGCVCLKVGEHEIEAPIRIEQSNVSLHGETAGARVLRKNGTELLHIGHPNGLLVEHVTVSGVSLMLENKGQQGQGLQAMVAMDRCRDATLERCLVHAEVSTQIAGVVISRSTDVRVTGCVVDNVHYGVWTLADTTGLVIVGNSFDAANKRKSDGGLVGLLLQDLSFPARIEDNRLLGFVFGIVLNNGALTGTPFSLAAGSTIAGNYIVRLGAEVDPGTLKAFGIDVAADGCVISDNILLYNSPEYGGISVSGRDAVVERNQLRSLLKEAGSVRPIALLLARLGANGSLGSLGGRVSGNLAFGVQDGIVVIGNEGAEVLDNTVGSEGQEVRFGILLAFSSRVRAQGNRVTNTAWPIAASGGTANVLADNSLVRGVGGITAVFHTSFTCSQNRVEDMRHWGILSLVGFAKCALTENRVLNCGYQQAPSIGIGASVQLGELCVESCEVMNTGVSPDNTTISALSWGIIADLILEARVQSNLVTYANAALLDANQEHRALWMRGWLEQVITFGAGQVVFGFSAQILDNKFLGPGRTALVEIAQQNVSDTLFRRFERLFFSNNFCWHASVAAQGTATVSLSARSAIVMGNHIKTNVPIPSVDFHGMKEAVYMGNLAQANPVNFGGIPSPVSGFNRP</sequence>
<comment type="caution">
    <text evidence="2">The sequence shown here is derived from an EMBL/GenBank/DDBJ whole genome shotgun (WGS) entry which is preliminary data.</text>
</comment>
<keyword evidence="3" id="KW-1185">Reference proteome</keyword>
<dbReference type="RefSeq" id="WP_213043905.1">
    <property type="nucleotide sequence ID" value="NZ_CAJNBJ010000019.1"/>
</dbReference>
<dbReference type="SMART" id="SM00710">
    <property type="entry name" value="PbH1"/>
    <property type="match status" value="6"/>
</dbReference>
<dbReference type="InterPro" id="IPR012334">
    <property type="entry name" value="Pectin_lyas_fold"/>
</dbReference>
<dbReference type="InterPro" id="IPR007742">
    <property type="entry name" value="NosD_dom"/>
</dbReference>
<feature type="domain" description="Periplasmic copper-binding protein NosD beta helix" evidence="1">
    <location>
        <begin position="768"/>
        <end position="893"/>
    </location>
</feature>
<dbReference type="EMBL" id="CAJNBJ010000019">
    <property type="protein sequence ID" value="CAE6791808.1"/>
    <property type="molecule type" value="Genomic_DNA"/>
</dbReference>
<organism evidence="2 3">
    <name type="scientific">Nitrospira defluvii</name>
    <dbReference type="NCBI Taxonomy" id="330214"/>
    <lineage>
        <taxon>Bacteria</taxon>
        <taxon>Pseudomonadati</taxon>
        <taxon>Nitrospirota</taxon>
        <taxon>Nitrospiria</taxon>
        <taxon>Nitrospirales</taxon>
        <taxon>Nitrospiraceae</taxon>
        <taxon>Nitrospira</taxon>
    </lineage>
</organism>
<evidence type="ECO:0000313" key="2">
    <source>
        <dbReference type="EMBL" id="CAE6791808.1"/>
    </source>
</evidence>
<gene>
    <name evidence="2" type="ORF">NSPZN2_60045</name>
</gene>
<dbReference type="InterPro" id="IPR006626">
    <property type="entry name" value="PbH1"/>
</dbReference>
<evidence type="ECO:0000259" key="1">
    <source>
        <dbReference type="Pfam" id="PF05048"/>
    </source>
</evidence>
<accession>A0ABM8S6J8</accession>
<evidence type="ECO:0000313" key="3">
    <source>
        <dbReference type="Proteomes" id="UP000675880"/>
    </source>
</evidence>
<dbReference type="SUPFAM" id="SSF51126">
    <property type="entry name" value="Pectin lyase-like"/>
    <property type="match status" value="2"/>
</dbReference>
<proteinExistence type="predicted"/>
<dbReference type="Pfam" id="PF20129">
    <property type="entry name" value="DUF6519"/>
    <property type="match status" value="2"/>
</dbReference>
<protein>
    <submittedName>
        <fullName evidence="2">NosD domain-containing protein</fullName>
    </submittedName>
</protein>
<dbReference type="InterPro" id="IPR045392">
    <property type="entry name" value="DUF6519"/>
</dbReference>
<dbReference type="Proteomes" id="UP000675880">
    <property type="component" value="Unassembled WGS sequence"/>
</dbReference>
<dbReference type="Gene3D" id="2.160.20.10">
    <property type="entry name" value="Single-stranded right-handed beta-helix, Pectin lyase-like"/>
    <property type="match status" value="1"/>
</dbReference>